<evidence type="ECO:0000313" key="3">
    <source>
        <dbReference type="Proteomes" id="UP000606008"/>
    </source>
</evidence>
<feature type="transmembrane region" description="Helical" evidence="1">
    <location>
        <begin position="66"/>
        <end position="86"/>
    </location>
</feature>
<feature type="transmembrane region" description="Helical" evidence="1">
    <location>
        <begin position="6"/>
        <end position="24"/>
    </location>
</feature>
<gene>
    <name evidence="2" type="ORF">F7231_26350</name>
</gene>
<accession>A0ABX0QRU8</accession>
<evidence type="ECO:0000256" key="1">
    <source>
        <dbReference type="SAM" id="Phobius"/>
    </source>
</evidence>
<dbReference type="Proteomes" id="UP000606008">
    <property type="component" value="Unassembled WGS sequence"/>
</dbReference>
<reference evidence="3" key="1">
    <citation type="submission" date="2019-09" db="EMBL/GenBank/DDBJ databases">
        <authorList>
            <person name="Jung D.-H."/>
        </authorList>
    </citation>
    <scope>NUCLEOTIDE SEQUENCE [LARGE SCALE GENOMIC DNA]</scope>
    <source>
        <strain evidence="3">JA-25</strain>
    </source>
</reference>
<dbReference type="EMBL" id="WAEL01000014">
    <property type="protein sequence ID" value="NID13717.1"/>
    <property type="molecule type" value="Genomic_DNA"/>
</dbReference>
<feature type="transmembrane region" description="Helical" evidence="1">
    <location>
        <begin position="159"/>
        <end position="180"/>
    </location>
</feature>
<organism evidence="2 3">
    <name type="scientific">Fibrivirga algicola</name>
    <dbReference type="NCBI Taxonomy" id="2950420"/>
    <lineage>
        <taxon>Bacteria</taxon>
        <taxon>Pseudomonadati</taxon>
        <taxon>Bacteroidota</taxon>
        <taxon>Cytophagia</taxon>
        <taxon>Cytophagales</taxon>
        <taxon>Spirosomataceae</taxon>
        <taxon>Fibrivirga</taxon>
    </lineage>
</organism>
<feature type="transmembrane region" description="Helical" evidence="1">
    <location>
        <begin position="200"/>
        <end position="217"/>
    </location>
</feature>
<keyword evidence="1" id="KW-0812">Transmembrane</keyword>
<reference evidence="3" key="2">
    <citation type="submission" date="2023-07" db="EMBL/GenBank/DDBJ databases">
        <authorList>
            <person name="Jung D.-H."/>
        </authorList>
    </citation>
    <scope>NUCLEOTIDE SEQUENCE [LARGE SCALE GENOMIC DNA]</scope>
    <source>
        <strain evidence="3">JA-25</strain>
    </source>
</reference>
<sequence length="223" mass="26764">MFQVILNWAEVWALVFPLVTYLRLRHQPAFLKPVIYYLWGAFVLNLVSDIIGDFEVYLPSWMQQNLILYNIHSLFRFVCFIYFFNRIEQRFFAKYRQILLYLFILAAGANAIFLENFFDQNHINGNLFTLEAYFLLIHCLLYYLGQLREDVERFQDDKAFWVVTGLSIYVVLNFFIFLFYVPMIQENSMLADRMWSVHNLAYIILCLFITKAIYVPVRSHYGV</sequence>
<protein>
    <submittedName>
        <fullName evidence="2">Uncharacterized protein</fullName>
    </submittedName>
</protein>
<feature type="transmembrane region" description="Helical" evidence="1">
    <location>
        <begin position="98"/>
        <end position="118"/>
    </location>
</feature>
<keyword evidence="1" id="KW-0472">Membrane</keyword>
<feature type="transmembrane region" description="Helical" evidence="1">
    <location>
        <begin position="130"/>
        <end position="147"/>
    </location>
</feature>
<feature type="transmembrane region" description="Helical" evidence="1">
    <location>
        <begin position="36"/>
        <end position="54"/>
    </location>
</feature>
<proteinExistence type="predicted"/>
<evidence type="ECO:0000313" key="2">
    <source>
        <dbReference type="EMBL" id="NID13717.1"/>
    </source>
</evidence>
<comment type="caution">
    <text evidence="2">The sequence shown here is derived from an EMBL/GenBank/DDBJ whole genome shotgun (WGS) entry which is preliminary data.</text>
</comment>
<name>A0ABX0QRU8_9BACT</name>
<keyword evidence="1" id="KW-1133">Transmembrane helix</keyword>
<keyword evidence="3" id="KW-1185">Reference proteome</keyword>
<dbReference type="RefSeq" id="WP_166694230.1">
    <property type="nucleotide sequence ID" value="NZ_WAEL01000014.1"/>
</dbReference>